<evidence type="ECO:0000256" key="11">
    <source>
        <dbReference type="ARBA" id="ARBA00042864"/>
    </source>
</evidence>
<dbReference type="InterPro" id="IPR020562">
    <property type="entry name" value="PRibGlycinamide_synth_N"/>
</dbReference>
<dbReference type="EC" id="6.3.4.13" evidence="2 12"/>
<comment type="pathway">
    <text evidence="1 12">Purine metabolism; IMP biosynthesis via de novo pathway; N(1)-(5-phospho-D-ribosyl)glycinamide from 5-phospho-alpha-D-ribose 1-diphosphate: step 2/2.</text>
</comment>
<evidence type="ECO:0000256" key="13">
    <source>
        <dbReference type="PROSITE-ProRule" id="PRU00409"/>
    </source>
</evidence>
<evidence type="ECO:0000256" key="10">
    <source>
        <dbReference type="ARBA" id="ARBA00042242"/>
    </source>
</evidence>
<dbReference type="InterPro" id="IPR020560">
    <property type="entry name" value="PRibGlycinamide_synth_C-dom"/>
</dbReference>
<dbReference type="EMBL" id="JNVL01000006">
    <property type="protein sequence ID" value="KER06667.1"/>
    <property type="molecule type" value="Genomic_DNA"/>
</dbReference>
<name>A0A081S6W4_9ARCH</name>
<proteinExistence type="inferred from homology"/>
<evidence type="ECO:0000313" key="15">
    <source>
        <dbReference type="EMBL" id="KER06667.1"/>
    </source>
</evidence>
<dbReference type="InterPro" id="IPR011761">
    <property type="entry name" value="ATP-grasp"/>
</dbReference>
<protein>
    <recommendedName>
        <fullName evidence="2 12">Phosphoribosylamine--glycine ligase</fullName>
        <ecNumber evidence="2 12">6.3.4.13</ecNumber>
    </recommendedName>
    <alternativeName>
        <fullName evidence="12">GARS</fullName>
    </alternativeName>
    <alternativeName>
        <fullName evidence="10 12">Glycinamide ribonucleotide synthetase</fullName>
    </alternativeName>
    <alternativeName>
        <fullName evidence="11 12">Phosphoribosylglycinamide synthetase</fullName>
    </alternativeName>
</protein>
<keyword evidence="3 12" id="KW-0436">Ligase</keyword>
<keyword evidence="8" id="KW-0464">Manganese</keyword>
<dbReference type="FunFam" id="3.90.600.10:FF:000001">
    <property type="entry name" value="Trifunctional purine biosynthetic protein adenosine-3"/>
    <property type="match status" value="1"/>
</dbReference>
<dbReference type="SUPFAM" id="SSF52440">
    <property type="entry name" value="PreATP-grasp domain"/>
    <property type="match status" value="1"/>
</dbReference>
<dbReference type="InterPro" id="IPR016185">
    <property type="entry name" value="PreATP-grasp_dom_sf"/>
</dbReference>
<feature type="domain" description="ATP-grasp" evidence="14">
    <location>
        <begin position="105"/>
        <end position="311"/>
    </location>
</feature>
<dbReference type="SMART" id="SM01210">
    <property type="entry name" value="GARS_C"/>
    <property type="match status" value="1"/>
</dbReference>
<evidence type="ECO:0000256" key="9">
    <source>
        <dbReference type="ARBA" id="ARBA00038345"/>
    </source>
</evidence>
<dbReference type="InterPro" id="IPR000115">
    <property type="entry name" value="PRibGlycinamide_synth"/>
</dbReference>
<dbReference type="PATRIC" id="fig|1502292.3.peg.511"/>
<dbReference type="HAMAP" id="MF_00138">
    <property type="entry name" value="GARS"/>
    <property type="match status" value="1"/>
</dbReference>
<dbReference type="GO" id="GO:0006189">
    <property type="term" value="P:'de novo' IMP biosynthetic process"/>
    <property type="evidence" value="ECO:0007669"/>
    <property type="project" value="UniProtKB-UniRule"/>
</dbReference>
<dbReference type="GO" id="GO:0046872">
    <property type="term" value="F:metal ion binding"/>
    <property type="evidence" value="ECO:0007669"/>
    <property type="project" value="UniProtKB-KW"/>
</dbReference>
<evidence type="ECO:0000256" key="2">
    <source>
        <dbReference type="ARBA" id="ARBA00013255"/>
    </source>
</evidence>
<dbReference type="GO" id="GO:0004637">
    <property type="term" value="F:phosphoribosylamine-glycine ligase activity"/>
    <property type="evidence" value="ECO:0007669"/>
    <property type="project" value="UniProtKB-UniRule"/>
</dbReference>
<dbReference type="InterPro" id="IPR020561">
    <property type="entry name" value="PRibGlycinamid_synth_ATP-grasp"/>
</dbReference>
<dbReference type="Gene3D" id="3.40.50.20">
    <property type="match status" value="1"/>
</dbReference>
<comment type="similarity">
    <text evidence="9 12">Belongs to the GARS family.</text>
</comment>
<dbReference type="Pfam" id="PF01071">
    <property type="entry name" value="GARS_A"/>
    <property type="match status" value="1"/>
</dbReference>
<dbReference type="SMART" id="SM01209">
    <property type="entry name" value="GARS_A"/>
    <property type="match status" value="1"/>
</dbReference>
<evidence type="ECO:0000256" key="5">
    <source>
        <dbReference type="ARBA" id="ARBA00022741"/>
    </source>
</evidence>
<sequence>MLVNVLVIGSGGREHALSWKLSQSSKVDTVFTAPGNGGTKNNVSINVDDLDGLADFAEKNNCFTVVGPEAPLAAGIVDKFNQKNLKIFGPTKDAAQLESSKIWAKNFMKRNDIPTARFEIFDDAQKAQDYVKSLDYNVVVKADGLAAGKGVIVCNSSDEAISAIQTILVKKTFGDAGNRIIIEERIDGVEASYIALSDGNVAIPMASSQDHKRIFDDDKGPNTGGMGAYSPTPIIDENLAKKIQEKIIDKTIQSMKNEGITFKGFLYAGIMLKDNEPYVLEYNVRMGDPECQPITMRMDFDLYDYFVASANGELSSMPQISWKSQFSVCVVLASKGYPESYPKDEEITGFDSIPDNAYVFHAGTKQTDGKILSNGGRVLGVTALGNTLESAITNAYAASEKISWPHKFCRNDIGKKGLAYL</sequence>
<organism evidence="15 16">
    <name type="scientific">Marine Group I thaumarchaeote SCGC AAA799-E16</name>
    <dbReference type="NCBI Taxonomy" id="1502292"/>
    <lineage>
        <taxon>Archaea</taxon>
        <taxon>Nitrososphaerota</taxon>
        <taxon>Marine Group I</taxon>
    </lineage>
</organism>
<keyword evidence="5 13" id="KW-0547">Nucleotide-binding</keyword>
<dbReference type="Proteomes" id="UP000028027">
    <property type="component" value="Unassembled WGS sequence"/>
</dbReference>
<dbReference type="GO" id="GO:0009113">
    <property type="term" value="P:purine nucleobase biosynthetic process"/>
    <property type="evidence" value="ECO:0007669"/>
    <property type="project" value="InterPro"/>
</dbReference>
<dbReference type="SUPFAM" id="SSF51246">
    <property type="entry name" value="Rudiment single hybrid motif"/>
    <property type="match status" value="1"/>
</dbReference>
<evidence type="ECO:0000313" key="16">
    <source>
        <dbReference type="Proteomes" id="UP000028027"/>
    </source>
</evidence>
<dbReference type="GO" id="GO:0005524">
    <property type="term" value="F:ATP binding"/>
    <property type="evidence" value="ECO:0007669"/>
    <property type="project" value="UniProtKB-UniRule"/>
</dbReference>
<dbReference type="PANTHER" id="PTHR43472:SF1">
    <property type="entry name" value="PHOSPHORIBOSYLAMINE--GLYCINE LIGASE, CHLOROPLASTIC"/>
    <property type="match status" value="1"/>
</dbReference>
<dbReference type="PROSITE" id="PS50975">
    <property type="entry name" value="ATP_GRASP"/>
    <property type="match status" value="1"/>
</dbReference>
<evidence type="ECO:0000256" key="12">
    <source>
        <dbReference type="HAMAP-Rule" id="MF_00138"/>
    </source>
</evidence>
<evidence type="ECO:0000256" key="6">
    <source>
        <dbReference type="ARBA" id="ARBA00022755"/>
    </source>
</evidence>
<dbReference type="InterPro" id="IPR011054">
    <property type="entry name" value="Rudment_hybrid_motif"/>
</dbReference>
<dbReference type="FunFam" id="3.40.50.20:FF:000006">
    <property type="entry name" value="Phosphoribosylamine--glycine ligase, chloroplastic"/>
    <property type="match status" value="1"/>
</dbReference>
<dbReference type="FunFam" id="3.30.1490.20:FF:000006">
    <property type="entry name" value="phosphoribosylamine--glycine ligase, chloroplastic-like"/>
    <property type="match status" value="1"/>
</dbReference>
<evidence type="ECO:0000256" key="3">
    <source>
        <dbReference type="ARBA" id="ARBA00022598"/>
    </source>
</evidence>
<dbReference type="AlphaFoldDB" id="A0A081S6W4"/>
<evidence type="ECO:0000256" key="7">
    <source>
        <dbReference type="ARBA" id="ARBA00022840"/>
    </source>
</evidence>
<dbReference type="UniPathway" id="UPA00074">
    <property type="reaction ID" value="UER00125"/>
</dbReference>
<keyword evidence="16" id="KW-1185">Reference proteome</keyword>
<keyword evidence="7 13" id="KW-0067">ATP-binding</keyword>
<comment type="catalytic activity">
    <reaction evidence="12">
        <text>5-phospho-beta-D-ribosylamine + glycine + ATP = N(1)-(5-phospho-beta-D-ribosyl)glycinamide + ADP + phosphate + H(+)</text>
        <dbReference type="Rhea" id="RHEA:17453"/>
        <dbReference type="ChEBI" id="CHEBI:15378"/>
        <dbReference type="ChEBI" id="CHEBI:30616"/>
        <dbReference type="ChEBI" id="CHEBI:43474"/>
        <dbReference type="ChEBI" id="CHEBI:57305"/>
        <dbReference type="ChEBI" id="CHEBI:58681"/>
        <dbReference type="ChEBI" id="CHEBI:143788"/>
        <dbReference type="ChEBI" id="CHEBI:456216"/>
        <dbReference type="EC" id="6.3.4.13"/>
    </reaction>
</comment>
<dbReference type="InterPro" id="IPR013815">
    <property type="entry name" value="ATP_grasp_subdomain_1"/>
</dbReference>
<accession>A0A081S6W4</accession>
<dbReference type="PANTHER" id="PTHR43472">
    <property type="entry name" value="PHOSPHORIBOSYLAMINE--GLYCINE LIGASE"/>
    <property type="match status" value="1"/>
</dbReference>
<keyword evidence="4" id="KW-0479">Metal-binding</keyword>
<dbReference type="Gene3D" id="3.30.1490.20">
    <property type="entry name" value="ATP-grasp fold, A domain"/>
    <property type="match status" value="1"/>
</dbReference>
<evidence type="ECO:0000259" key="14">
    <source>
        <dbReference type="PROSITE" id="PS50975"/>
    </source>
</evidence>
<evidence type="ECO:0000256" key="4">
    <source>
        <dbReference type="ARBA" id="ARBA00022723"/>
    </source>
</evidence>
<dbReference type="InterPro" id="IPR037123">
    <property type="entry name" value="PRibGlycinamide_synth_C_sf"/>
</dbReference>
<dbReference type="Gene3D" id="3.30.470.20">
    <property type="entry name" value="ATP-grasp fold, B domain"/>
    <property type="match status" value="1"/>
</dbReference>
<dbReference type="Gene3D" id="3.90.600.10">
    <property type="entry name" value="Phosphoribosylglycinamide synthetase, C-terminal domain"/>
    <property type="match status" value="1"/>
</dbReference>
<dbReference type="Pfam" id="PF02844">
    <property type="entry name" value="GARS_N"/>
    <property type="match status" value="1"/>
</dbReference>
<comment type="caution">
    <text evidence="15">The sequence shown here is derived from an EMBL/GenBank/DDBJ whole genome shotgun (WGS) entry which is preliminary data.</text>
</comment>
<dbReference type="SUPFAM" id="SSF56059">
    <property type="entry name" value="Glutathione synthetase ATP-binding domain-like"/>
    <property type="match status" value="1"/>
</dbReference>
<dbReference type="NCBIfam" id="TIGR00877">
    <property type="entry name" value="purD"/>
    <property type="match status" value="1"/>
</dbReference>
<evidence type="ECO:0000256" key="8">
    <source>
        <dbReference type="ARBA" id="ARBA00023211"/>
    </source>
</evidence>
<evidence type="ECO:0000256" key="1">
    <source>
        <dbReference type="ARBA" id="ARBA00005174"/>
    </source>
</evidence>
<keyword evidence="6 12" id="KW-0658">Purine biosynthesis</keyword>
<reference evidence="15 16" key="1">
    <citation type="submission" date="2014-06" db="EMBL/GenBank/DDBJ databases">
        <authorList>
            <person name="Ngugi D.K."/>
            <person name="Blom J."/>
            <person name="Alam I."/>
            <person name="Rashid M."/>
            <person name="Ba Alawi W."/>
            <person name="Zhang G."/>
            <person name="Hikmawan T."/>
            <person name="Guan Y."/>
            <person name="Antunes A."/>
            <person name="Siam R."/>
            <person name="Eldorry H."/>
            <person name="Bajic V."/>
            <person name="Stingl U."/>
        </authorList>
    </citation>
    <scope>NUCLEOTIDE SEQUENCE [LARGE SCALE GENOMIC DNA]</scope>
    <source>
        <strain evidence="15">SCGC AAA799-E16</strain>
    </source>
</reference>
<dbReference type="Pfam" id="PF02843">
    <property type="entry name" value="GARS_C"/>
    <property type="match status" value="1"/>
</dbReference>
<gene>
    <name evidence="12 15" type="primary">purD</name>
    <name evidence="15" type="ORF">AAA799E16_00579</name>
</gene>